<accession>A0A318LW46</accession>
<protein>
    <recommendedName>
        <fullName evidence="8">CBS domain-containing protein</fullName>
    </recommendedName>
</protein>
<evidence type="ECO:0000256" key="2">
    <source>
        <dbReference type="PROSITE-ProRule" id="PRU00703"/>
    </source>
</evidence>
<dbReference type="PIRSF" id="PIRSF036990">
    <property type="entry name" value="UCP036990_CBS_BON"/>
    <property type="match status" value="1"/>
</dbReference>
<evidence type="ECO:0000313" key="7">
    <source>
        <dbReference type="Proteomes" id="UP000247892"/>
    </source>
</evidence>
<feature type="region of interest" description="Disordered" evidence="3">
    <location>
        <begin position="77"/>
        <end position="98"/>
    </location>
</feature>
<dbReference type="SMART" id="SM00116">
    <property type="entry name" value="CBS"/>
    <property type="match status" value="2"/>
</dbReference>
<dbReference type="PROSITE" id="PS50914">
    <property type="entry name" value="BON"/>
    <property type="match status" value="1"/>
</dbReference>
<dbReference type="InterPro" id="IPR007055">
    <property type="entry name" value="BON_dom"/>
</dbReference>
<dbReference type="Gene3D" id="3.30.1340.30">
    <property type="match status" value="1"/>
</dbReference>
<name>A0A318LW46_9PSEU</name>
<feature type="domain" description="CBS" evidence="5">
    <location>
        <begin position="21"/>
        <end position="77"/>
    </location>
</feature>
<evidence type="ECO:0000256" key="3">
    <source>
        <dbReference type="SAM" id="MobiDB-lite"/>
    </source>
</evidence>
<dbReference type="RefSeq" id="WP_245959827.1">
    <property type="nucleotide sequence ID" value="NZ_JBHVKT010000003.1"/>
</dbReference>
<dbReference type="CDD" id="cd04586">
    <property type="entry name" value="CBS_pair_BON_assoc"/>
    <property type="match status" value="1"/>
</dbReference>
<feature type="compositionally biased region" description="Basic residues" evidence="3">
    <location>
        <begin position="77"/>
        <end position="87"/>
    </location>
</feature>
<dbReference type="InterPro" id="IPR051257">
    <property type="entry name" value="Diverse_CBS-Domain"/>
</dbReference>
<keyword evidence="1 2" id="KW-0129">CBS domain</keyword>
<evidence type="ECO:0000259" key="5">
    <source>
        <dbReference type="PROSITE" id="PS51371"/>
    </source>
</evidence>
<dbReference type="PANTHER" id="PTHR43080:SF29">
    <property type="entry name" value="OS02G0818000 PROTEIN"/>
    <property type="match status" value="1"/>
</dbReference>
<feature type="domain" description="BON" evidence="4">
    <location>
        <begin position="157"/>
        <end position="225"/>
    </location>
</feature>
<dbReference type="EMBL" id="MASU01000005">
    <property type="protein sequence ID" value="PXY36697.1"/>
    <property type="molecule type" value="Genomic_DNA"/>
</dbReference>
<dbReference type="AlphaFoldDB" id="A0A318LW46"/>
<dbReference type="Pfam" id="PF00571">
    <property type="entry name" value="CBS"/>
    <property type="match status" value="2"/>
</dbReference>
<proteinExistence type="predicted"/>
<dbReference type="Gene3D" id="3.10.580.10">
    <property type="entry name" value="CBS-domain"/>
    <property type="match status" value="1"/>
</dbReference>
<dbReference type="Proteomes" id="UP000247892">
    <property type="component" value="Unassembled WGS sequence"/>
</dbReference>
<evidence type="ECO:0008006" key="8">
    <source>
        <dbReference type="Google" id="ProtNLM"/>
    </source>
</evidence>
<dbReference type="InterPro" id="IPR017080">
    <property type="entry name" value="UCP036990_CBS_BON"/>
</dbReference>
<comment type="caution">
    <text evidence="6">The sequence shown here is derived from an EMBL/GenBank/DDBJ whole genome shotgun (WGS) entry which is preliminary data.</text>
</comment>
<dbReference type="Pfam" id="PF04972">
    <property type="entry name" value="BON"/>
    <property type="match status" value="1"/>
</dbReference>
<gene>
    <name evidence="6" type="ORF">BA062_15175</name>
</gene>
<evidence type="ECO:0000256" key="1">
    <source>
        <dbReference type="ARBA" id="ARBA00023122"/>
    </source>
</evidence>
<dbReference type="InterPro" id="IPR000644">
    <property type="entry name" value="CBS_dom"/>
</dbReference>
<feature type="compositionally biased region" description="Basic and acidic residues" evidence="3">
    <location>
        <begin position="88"/>
        <end position="98"/>
    </location>
</feature>
<evidence type="ECO:0000259" key="4">
    <source>
        <dbReference type="PROSITE" id="PS50914"/>
    </source>
</evidence>
<organism evidence="6 7">
    <name type="scientific">Prauserella flavalba</name>
    <dbReference type="NCBI Taxonomy" id="1477506"/>
    <lineage>
        <taxon>Bacteria</taxon>
        <taxon>Bacillati</taxon>
        <taxon>Actinomycetota</taxon>
        <taxon>Actinomycetes</taxon>
        <taxon>Pseudonocardiales</taxon>
        <taxon>Pseudonocardiaceae</taxon>
        <taxon>Prauserella</taxon>
    </lineage>
</organism>
<dbReference type="InterPro" id="IPR046342">
    <property type="entry name" value="CBS_dom_sf"/>
</dbReference>
<dbReference type="PANTHER" id="PTHR43080">
    <property type="entry name" value="CBS DOMAIN-CONTAINING PROTEIN CBSX3, MITOCHONDRIAL"/>
    <property type="match status" value="1"/>
</dbReference>
<reference evidence="6 7" key="1">
    <citation type="submission" date="2016-07" db="EMBL/GenBank/DDBJ databases">
        <title>Draft genome sequence of Prauserella sp. YIM 121212, isolated from alkaline soil.</title>
        <authorList>
            <person name="Ruckert C."/>
            <person name="Albersmeier A."/>
            <person name="Jiang C.-L."/>
            <person name="Jiang Y."/>
            <person name="Kalinowski J."/>
            <person name="Schneider O."/>
            <person name="Winkler A."/>
            <person name="Zotchev S.B."/>
        </authorList>
    </citation>
    <scope>NUCLEOTIDE SEQUENCE [LARGE SCALE GENOMIC DNA]</scope>
    <source>
        <strain evidence="6 7">YIM 121212</strain>
    </source>
</reference>
<evidence type="ECO:0000313" key="6">
    <source>
        <dbReference type="EMBL" id="PXY36697.1"/>
    </source>
</evidence>
<dbReference type="PROSITE" id="PS51371">
    <property type="entry name" value="CBS"/>
    <property type="match status" value="2"/>
</dbReference>
<dbReference type="SUPFAM" id="SSF54631">
    <property type="entry name" value="CBS-domain pair"/>
    <property type="match status" value="1"/>
</dbReference>
<feature type="domain" description="CBS" evidence="5">
    <location>
        <begin position="104"/>
        <end position="160"/>
    </location>
</feature>
<sequence length="238" mass="25390">MDSTAGVEVRTPDQRTVRSVMTPRPYTVGPGTELADIAALLTEQGISGVPVVDDRDAVLGVVTEADLISARLHPHAGHGRGLRLRRRQPADHHSAAAPKARELMSAPVLSVDADTSLAAAARMLGRSGVRRLCVVDGGKLVGVLSRRDLILGYLRPDRDIHREVVSEVFGAALGVPRTSVGVAVEHGVVLLLGQLDRKSDVELAVSLTGRIPGVVEVRNRLGYRWNDGQVPKARAVRA</sequence>
<keyword evidence="7" id="KW-1185">Reference proteome</keyword>